<keyword evidence="2" id="KW-0547">Nucleotide-binding</keyword>
<evidence type="ECO:0000313" key="7">
    <source>
        <dbReference type="EMBL" id="KAG8236390.1"/>
    </source>
</evidence>
<dbReference type="EMBL" id="KZ309022">
    <property type="protein sequence ID" value="KAG8236390.1"/>
    <property type="molecule type" value="Genomic_DNA"/>
</dbReference>
<dbReference type="InterPro" id="IPR045076">
    <property type="entry name" value="MutS"/>
</dbReference>
<dbReference type="InterPro" id="IPR007696">
    <property type="entry name" value="DNA_mismatch_repair_MutS_core"/>
</dbReference>
<dbReference type="SMART" id="SM00533">
    <property type="entry name" value="MUTSd"/>
    <property type="match status" value="1"/>
</dbReference>
<dbReference type="Proteomes" id="UP000792457">
    <property type="component" value="Unassembled WGS sequence"/>
</dbReference>
<comment type="caution">
    <text evidence="7">The sequence shown here is derived from an EMBL/GenBank/DDBJ whole genome shotgun (WGS) entry which is preliminary data.</text>
</comment>
<evidence type="ECO:0000256" key="4">
    <source>
        <dbReference type="ARBA" id="ARBA00023125"/>
    </source>
</evidence>
<dbReference type="SUPFAM" id="SSF52540">
    <property type="entry name" value="P-loop containing nucleoside triphosphate hydrolases"/>
    <property type="match status" value="1"/>
</dbReference>
<dbReference type="InterPro" id="IPR036187">
    <property type="entry name" value="DNA_mismatch_repair_MutS_sf"/>
</dbReference>
<dbReference type="PIRSF" id="PIRSF005813">
    <property type="entry name" value="MSH2"/>
    <property type="match status" value="1"/>
</dbReference>
<name>A0A8K0P582_LADFU</name>
<evidence type="ECO:0000256" key="1">
    <source>
        <dbReference type="ARBA" id="ARBA00006271"/>
    </source>
</evidence>
<feature type="domain" description="DNA mismatch repair protein MutS core" evidence="5">
    <location>
        <begin position="150"/>
        <end position="461"/>
    </location>
</feature>
<keyword evidence="8" id="KW-1185">Reference proteome</keyword>
<reference evidence="7" key="1">
    <citation type="submission" date="2013-04" db="EMBL/GenBank/DDBJ databases">
        <authorList>
            <person name="Qu J."/>
            <person name="Murali S.C."/>
            <person name="Bandaranaike D."/>
            <person name="Bellair M."/>
            <person name="Blankenburg K."/>
            <person name="Chao H."/>
            <person name="Dinh H."/>
            <person name="Doddapaneni H."/>
            <person name="Downs B."/>
            <person name="Dugan-Rocha S."/>
            <person name="Elkadiri S."/>
            <person name="Gnanaolivu R.D."/>
            <person name="Hernandez B."/>
            <person name="Javaid M."/>
            <person name="Jayaseelan J.C."/>
            <person name="Lee S."/>
            <person name="Li M."/>
            <person name="Ming W."/>
            <person name="Munidasa M."/>
            <person name="Muniz J."/>
            <person name="Nguyen L."/>
            <person name="Ongeri F."/>
            <person name="Osuji N."/>
            <person name="Pu L.-L."/>
            <person name="Puazo M."/>
            <person name="Qu C."/>
            <person name="Quiroz J."/>
            <person name="Raj R."/>
            <person name="Weissenberger G."/>
            <person name="Xin Y."/>
            <person name="Zou X."/>
            <person name="Han Y."/>
            <person name="Richards S."/>
            <person name="Worley K."/>
            <person name="Muzny D."/>
            <person name="Gibbs R."/>
        </authorList>
    </citation>
    <scope>NUCLEOTIDE SEQUENCE</scope>
    <source>
        <strain evidence="7">Sampled in the wild</strain>
    </source>
</reference>
<dbReference type="Pfam" id="PF00488">
    <property type="entry name" value="MutS_V"/>
    <property type="match status" value="1"/>
</dbReference>
<evidence type="ECO:0000256" key="2">
    <source>
        <dbReference type="ARBA" id="ARBA00022741"/>
    </source>
</evidence>
<accession>A0A8K0P582</accession>
<dbReference type="GO" id="GO:0005524">
    <property type="term" value="F:ATP binding"/>
    <property type="evidence" value="ECO:0007669"/>
    <property type="project" value="UniProtKB-KW"/>
</dbReference>
<dbReference type="PANTHER" id="PTHR11361">
    <property type="entry name" value="DNA MISMATCH REPAIR PROTEIN MUTS FAMILY MEMBER"/>
    <property type="match status" value="1"/>
</dbReference>
<keyword evidence="3" id="KW-0067">ATP-binding</keyword>
<sequence>MKTLLNFSSSLVHDEKETNDLDSYPARKLFCLPGKDFYFEPCKRRVLSLQLPGEVRRMSDEERFNYLHSIIDMTAETMVQALGALLLYLDRSWAELTLQPGSRTPPILAINALSLEDMVTIDSVSYEALQIFSQKSHPSNFKKWAPGSSKEGLSVYGIFNRCKSQLGCNRLREIFLHPCRDLKTLKQRQDVIDFCIKGRNIDVVKNFLDYLKHITSVTTIYNCILIGELCSGYTKEAEIFQKINDHATEDLQKIAHYIFRVMDFEQSEAQNKFVVRMGVDEELDKLKQKHLGLSTFMSKVAEEELENLPPEVKECSLMYLPEIGYILCLPMWKDNMEDCDFDIPGLEFKASKDIVIYTFRLFKANRMAHYKSERCKELDSALGDCSVQVMAYELKIMVKLIEFILEHLSPVVKIVNLAAQLDCLISLAMIARENGYVRPELIRDERVIEIQGGRHPLQELCMESFVPNDTYLGQKEGWGCMKILTGPNASGKSVYLKQVALITFLAHIGSFVPAISAKIGIIDSIFTRIRTTESVSIHLSAFMIDLCQTLDHMFEENQIIYLYKLKNGCVKSSFAHQVAESIGIDEKIISRSKQTLVALEEVKPLRGASVEKTRSMFKQNVRILEDLKKENFDEHAAEELLLKQRDLLKHL</sequence>
<proteinExistence type="inferred from homology"/>
<dbReference type="GO" id="GO:0051026">
    <property type="term" value="P:chiasma assembly"/>
    <property type="evidence" value="ECO:0007669"/>
    <property type="project" value="TreeGrafter"/>
</dbReference>
<dbReference type="GO" id="GO:0006298">
    <property type="term" value="P:mismatch repair"/>
    <property type="evidence" value="ECO:0007669"/>
    <property type="project" value="InterPro"/>
</dbReference>
<comment type="similarity">
    <text evidence="1">Belongs to the DNA mismatch repair MutS family.</text>
</comment>
<dbReference type="SMART" id="SM00534">
    <property type="entry name" value="MUTSac"/>
    <property type="match status" value="1"/>
</dbReference>
<dbReference type="Gene3D" id="3.40.50.300">
    <property type="entry name" value="P-loop containing nucleotide triphosphate hydrolases"/>
    <property type="match status" value="2"/>
</dbReference>
<keyword evidence="4" id="KW-0238">DNA-binding</keyword>
<dbReference type="GO" id="GO:0005634">
    <property type="term" value="C:nucleus"/>
    <property type="evidence" value="ECO:0007669"/>
    <property type="project" value="TreeGrafter"/>
</dbReference>
<dbReference type="Pfam" id="PF05192">
    <property type="entry name" value="MutS_III"/>
    <property type="match status" value="1"/>
</dbReference>
<dbReference type="OrthoDB" id="29596at2759"/>
<evidence type="ECO:0000259" key="5">
    <source>
        <dbReference type="SMART" id="SM00533"/>
    </source>
</evidence>
<dbReference type="PANTHER" id="PTHR11361:SF20">
    <property type="entry name" value="MUTS PROTEIN HOMOLOG 5"/>
    <property type="match status" value="1"/>
</dbReference>
<gene>
    <name evidence="7" type="ORF">J437_LFUL014911</name>
</gene>
<dbReference type="InterPro" id="IPR027417">
    <property type="entry name" value="P-loop_NTPase"/>
</dbReference>
<evidence type="ECO:0000259" key="6">
    <source>
        <dbReference type="SMART" id="SM00534"/>
    </source>
</evidence>
<organism evidence="7 8">
    <name type="scientific">Ladona fulva</name>
    <name type="common">Scarce chaser dragonfly</name>
    <name type="synonym">Libellula fulva</name>
    <dbReference type="NCBI Taxonomy" id="123851"/>
    <lineage>
        <taxon>Eukaryota</taxon>
        <taxon>Metazoa</taxon>
        <taxon>Ecdysozoa</taxon>
        <taxon>Arthropoda</taxon>
        <taxon>Hexapoda</taxon>
        <taxon>Insecta</taxon>
        <taxon>Pterygota</taxon>
        <taxon>Palaeoptera</taxon>
        <taxon>Odonata</taxon>
        <taxon>Epiprocta</taxon>
        <taxon>Anisoptera</taxon>
        <taxon>Libelluloidea</taxon>
        <taxon>Libellulidae</taxon>
        <taxon>Ladona</taxon>
    </lineage>
</organism>
<feature type="domain" description="DNA mismatch repair proteins mutS family" evidence="6">
    <location>
        <begin position="479"/>
        <end position="597"/>
    </location>
</feature>
<evidence type="ECO:0008006" key="9">
    <source>
        <dbReference type="Google" id="ProtNLM"/>
    </source>
</evidence>
<dbReference type="InterPro" id="IPR011184">
    <property type="entry name" value="DNA_mismatch_repair_Msh2"/>
</dbReference>
<reference evidence="7" key="2">
    <citation type="submission" date="2017-10" db="EMBL/GenBank/DDBJ databases">
        <title>Ladona fulva Genome sequencing and assembly.</title>
        <authorList>
            <person name="Murali S."/>
            <person name="Richards S."/>
            <person name="Bandaranaike D."/>
            <person name="Bellair M."/>
            <person name="Blankenburg K."/>
            <person name="Chao H."/>
            <person name="Dinh H."/>
            <person name="Doddapaneni H."/>
            <person name="Dugan-Rocha S."/>
            <person name="Elkadiri S."/>
            <person name="Gnanaolivu R."/>
            <person name="Hernandez B."/>
            <person name="Skinner E."/>
            <person name="Javaid M."/>
            <person name="Lee S."/>
            <person name="Li M."/>
            <person name="Ming W."/>
            <person name="Munidasa M."/>
            <person name="Muniz J."/>
            <person name="Nguyen L."/>
            <person name="Hughes D."/>
            <person name="Osuji N."/>
            <person name="Pu L.-L."/>
            <person name="Puazo M."/>
            <person name="Qu C."/>
            <person name="Quiroz J."/>
            <person name="Raj R."/>
            <person name="Weissenberger G."/>
            <person name="Xin Y."/>
            <person name="Zou X."/>
            <person name="Han Y."/>
            <person name="Worley K."/>
            <person name="Muzny D."/>
            <person name="Gibbs R."/>
        </authorList>
    </citation>
    <scope>NUCLEOTIDE SEQUENCE</scope>
    <source>
        <strain evidence="7">Sampled in the wild</strain>
    </source>
</reference>
<protein>
    <recommendedName>
        <fullName evidence="9">DNA mismatch repair proteins mutS family domain-containing protein</fullName>
    </recommendedName>
</protein>
<evidence type="ECO:0000313" key="8">
    <source>
        <dbReference type="Proteomes" id="UP000792457"/>
    </source>
</evidence>
<dbReference type="AlphaFoldDB" id="A0A8K0P582"/>
<dbReference type="GO" id="GO:0030983">
    <property type="term" value="F:mismatched DNA binding"/>
    <property type="evidence" value="ECO:0007669"/>
    <property type="project" value="InterPro"/>
</dbReference>
<dbReference type="SUPFAM" id="SSF48334">
    <property type="entry name" value="DNA repair protein MutS, domain III"/>
    <property type="match status" value="1"/>
</dbReference>
<dbReference type="InterPro" id="IPR000432">
    <property type="entry name" value="DNA_mismatch_repair_MutS_C"/>
</dbReference>
<dbReference type="GO" id="GO:0140664">
    <property type="term" value="F:ATP-dependent DNA damage sensor activity"/>
    <property type="evidence" value="ECO:0007669"/>
    <property type="project" value="InterPro"/>
</dbReference>
<dbReference type="Gene3D" id="1.10.1420.10">
    <property type="match status" value="1"/>
</dbReference>
<evidence type="ECO:0000256" key="3">
    <source>
        <dbReference type="ARBA" id="ARBA00022840"/>
    </source>
</evidence>